<proteinExistence type="predicted"/>
<dbReference type="InterPro" id="IPR018289">
    <property type="entry name" value="MULE_transposase_dom"/>
</dbReference>
<evidence type="ECO:0000259" key="6">
    <source>
        <dbReference type="PROSITE" id="PS51999"/>
    </source>
</evidence>
<gene>
    <name evidence="7" type="ORF">Prudu_1470S000300</name>
</gene>
<protein>
    <submittedName>
        <fullName evidence="7">Uncharacterized protein</fullName>
    </submittedName>
</protein>
<dbReference type="SUPFAM" id="SSF54277">
    <property type="entry name" value="CAD &amp; PB1 domains"/>
    <property type="match status" value="1"/>
</dbReference>
<sequence>MESARIARCSYRSLTVVIALSENSKYLDICNEICLRFKELKVGSFDLTYSLPDHPNCLLQSDMDLHMMLMCLTMLKSSFVDILVKDLVSSNNDNGDQKCEESDHTASNHAMSNREVLNRTAPLSCTLESRSAIDENDRFGDSRLDGGNAYLSQYWKEYISHDGQRFEGNEKERVLAECFKKISDGCNWRIYASLCRGNGFFYIRSLNNVHTCTPVVDEQKSKMMSSKVVSSVLVDQIREKPTIKPADIVKDFKQKYGLDISYHSAWHGKELAKSEVHGNESLSYNQLVQYRDALMSTNPGSHCVLECDPTTSRFQRLFICYGACIEGFRWCRPLLFIDATDFKSKYKGQLIGATGRDGNQGFFPFAFAIVDSENEENWRWFFENLAKVLTPQCRTITFVSNHNRGATEDVSNIFPTSHHAFCLNDMKQNLSSKYPANFDEGGAPMKTFLENFPKENWSYAYFKGNRYGDMCSTVSESFQSWISELYALPICQMVDGIRIKLMGLMSQRSCEAKECCSILCPVMEKTLNEMSIVGRHWNTIRSSASVFEVHAEGSFMVDLDKHFCSCHEWQIKGFPCAHAVVAVQKNSGCIYDYIDDYFKLNYFRSSYANLISPIPDIKDAVRGCSADNVILPPLIRQPGTKKMKSADITQSLKQKVEHNFTSHRAKIITVLHMIEYRTVHGYVRKEKRGKFPSSNLFIGEIEGMRNNSHGRGHQSQCSSSHFEEDSAWMLPSRLCYCGNTAKVKTSWTATPPGRRFHVCARKNGCRLWEWDDPEMCERSKQIIPRLLKKINKLEDEKTARLSKMKTPWFWVSVSLF</sequence>
<keyword evidence="3" id="KW-0862">Zinc</keyword>
<dbReference type="InterPro" id="IPR007527">
    <property type="entry name" value="Znf_SWIM"/>
</dbReference>
<dbReference type="Pfam" id="PF10551">
    <property type="entry name" value="MULE"/>
    <property type="match status" value="1"/>
</dbReference>
<dbReference type="PANTHER" id="PTHR31973">
    <property type="entry name" value="POLYPROTEIN, PUTATIVE-RELATED"/>
    <property type="match status" value="1"/>
</dbReference>
<name>A0A5H2XRG5_PRUDU</name>
<dbReference type="InterPro" id="IPR010666">
    <property type="entry name" value="Znf_GRF"/>
</dbReference>
<evidence type="ECO:0000313" key="7">
    <source>
        <dbReference type="EMBL" id="BBN70417.1"/>
    </source>
</evidence>
<evidence type="ECO:0000256" key="2">
    <source>
        <dbReference type="ARBA" id="ARBA00022771"/>
    </source>
</evidence>
<dbReference type="EMBL" id="AP021807">
    <property type="protein sequence ID" value="BBN70417.1"/>
    <property type="molecule type" value="Genomic_DNA"/>
</dbReference>
<dbReference type="AlphaFoldDB" id="A0A5H2XRG5"/>
<evidence type="ECO:0000256" key="1">
    <source>
        <dbReference type="ARBA" id="ARBA00022723"/>
    </source>
</evidence>
<organism evidence="7">
    <name type="scientific">Prunus dulcis</name>
    <name type="common">Almond</name>
    <name type="synonym">Amygdalus dulcis</name>
    <dbReference type="NCBI Taxonomy" id="3755"/>
    <lineage>
        <taxon>Eukaryota</taxon>
        <taxon>Viridiplantae</taxon>
        <taxon>Streptophyta</taxon>
        <taxon>Embryophyta</taxon>
        <taxon>Tracheophyta</taxon>
        <taxon>Spermatophyta</taxon>
        <taxon>Magnoliopsida</taxon>
        <taxon>eudicotyledons</taxon>
        <taxon>Gunneridae</taxon>
        <taxon>Pentapetalae</taxon>
        <taxon>rosids</taxon>
        <taxon>fabids</taxon>
        <taxon>Rosales</taxon>
        <taxon>Rosaceae</taxon>
        <taxon>Amygdaloideae</taxon>
        <taxon>Amygdaleae</taxon>
        <taxon>Prunus</taxon>
    </lineage>
</organism>
<dbReference type="PROSITE" id="PS51999">
    <property type="entry name" value="ZF_GRF"/>
    <property type="match status" value="1"/>
</dbReference>
<dbReference type="InterPro" id="IPR006564">
    <property type="entry name" value="Znf_PMZ"/>
</dbReference>
<dbReference type="SMART" id="SM00575">
    <property type="entry name" value="ZnF_PMZ"/>
    <property type="match status" value="1"/>
</dbReference>
<evidence type="ECO:0000256" key="4">
    <source>
        <dbReference type="PROSITE-ProRule" id="PRU00325"/>
    </source>
</evidence>
<keyword evidence="2 4" id="KW-0863">Zinc-finger</keyword>
<feature type="domain" description="GRF-type" evidence="6">
    <location>
        <begin position="735"/>
        <end position="774"/>
    </location>
</feature>
<keyword evidence="1" id="KW-0479">Metal-binding</keyword>
<dbReference type="PANTHER" id="PTHR31973:SF187">
    <property type="entry name" value="MUTATOR TRANSPOSASE MUDRA PROTEIN"/>
    <property type="match status" value="1"/>
</dbReference>
<dbReference type="GO" id="GO:0008270">
    <property type="term" value="F:zinc ion binding"/>
    <property type="evidence" value="ECO:0007669"/>
    <property type="project" value="UniProtKB-KW"/>
</dbReference>
<reference evidence="7" key="1">
    <citation type="journal article" date="2019" name="Science">
        <title>Mutation of a bHLH transcription factor allowed almond domestication.</title>
        <authorList>
            <person name="Sanchez-Perez R."/>
            <person name="Pavan S."/>
            <person name="Mazzeo R."/>
            <person name="Moldovan C."/>
            <person name="Aiese Cigliano R."/>
            <person name="Del Cueto J."/>
            <person name="Ricciardi F."/>
            <person name="Lotti C."/>
            <person name="Ricciardi L."/>
            <person name="Dicenta F."/>
            <person name="Lopez-Marques R.L."/>
            <person name="Lindberg Moller B."/>
        </authorList>
    </citation>
    <scope>NUCLEOTIDE SEQUENCE</scope>
</reference>
<dbReference type="Pfam" id="PF04434">
    <property type="entry name" value="SWIM"/>
    <property type="match status" value="1"/>
</dbReference>
<evidence type="ECO:0000256" key="3">
    <source>
        <dbReference type="ARBA" id="ARBA00022833"/>
    </source>
</evidence>
<accession>A0A5H2XRG5</accession>
<dbReference type="PROSITE" id="PS50966">
    <property type="entry name" value="ZF_SWIM"/>
    <property type="match status" value="1"/>
</dbReference>
<feature type="domain" description="SWIM-type" evidence="5">
    <location>
        <begin position="555"/>
        <end position="587"/>
    </location>
</feature>
<evidence type="ECO:0000259" key="5">
    <source>
        <dbReference type="PROSITE" id="PS50966"/>
    </source>
</evidence>